<evidence type="ECO:0000313" key="10">
    <source>
        <dbReference type="Proteomes" id="UP001612812"/>
    </source>
</evidence>
<dbReference type="SUPFAM" id="SSF52540">
    <property type="entry name" value="P-loop containing nucleoside triphosphate hydrolases"/>
    <property type="match status" value="1"/>
</dbReference>
<dbReference type="GO" id="GO:0005524">
    <property type="term" value="F:ATP binding"/>
    <property type="evidence" value="ECO:0007669"/>
    <property type="project" value="UniProtKB-KW"/>
</dbReference>
<evidence type="ECO:0000256" key="5">
    <source>
        <dbReference type="ARBA" id="ARBA00022989"/>
    </source>
</evidence>
<dbReference type="PROSITE" id="PS00211">
    <property type="entry name" value="ABC_TRANSPORTER_1"/>
    <property type="match status" value="1"/>
</dbReference>
<evidence type="ECO:0000256" key="4">
    <source>
        <dbReference type="ARBA" id="ARBA00022840"/>
    </source>
</evidence>
<feature type="transmembrane region" description="Helical" evidence="7">
    <location>
        <begin position="33"/>
        <end position="56"/>
    </location>
</feature>
<protein>
    <submittedName>
        <fullName evidence="9">ABC transporter ATP-binding protein</fullName>
    </submittedName>
</protein>
<comment type="caution">
    <text evidence="9">The sequence shown here is derived from an EMBL/GenBank/DDBJ whole genome shotgun (WGS) entry which is preliminary data.</text>
</comment>
<dbReference type="EMBL" id="JBITLE010000016">
    <property type="protein sequence ID" value="MFI7266147.1"/>
    <property type="molecule type" value="Genomic_DNA"/>
</dbReference>
<evidence type="ECO:0000256" key="7">
    <source>
        <dbReference type="SAM" id="Phobius"/>
    </source>
</evidence>
<dbReference type="PANTHER" id="PTHR24221:SF654">
    <property type="entry name" value="ATP-BINDING CASSETTE SUB-FAMILY B MEMBER 6"/>
    <property type="match status" value="1"/>
</dbReference>
<keyword evidence="5 7" id="KW-1133">Transmembrane helix</keyword>
<dbReference type="SMART" id="SM00382">
    <property type="entry name" value="AAA"/>
    <property type="match status" value="1"/>
</dbReference>
<dbReference type="PANTHER" id="PTHR24221">
    <property type="entry name" value="ATP-BINDING CASSETTE SUB-FAMILY B"/>
    <property type="match status" value="1"/>
</dbReference>
<dbReference type="PROSITE" id="PS50893">
    <property type="entry name" value="ABC_TRANSPORTER_2"/>
    <property type="match status" value="1"/>
</dbReference>
<dbReference type="InterPro" id="IPR039421">
    <property type="entry name" value="Type_1_exporter"/>
</dbReference>
<sequence>MSAPTTHAGPRRPTPPVLLLVTEALRTDRAAMVGLLGTLTVFATLPAGLAVASGALVGGLDRLRALGWPGASRQVLLAAAGLGLVFLAQLVLPMVARVVAERVGRALDRAVSGRVVAALAAPTGLERLEGPDTQELISGVRGGLIATNLRDAVTGLVNIGLVRAAATLSALVLLGYRWWVALGLLAAYLVAMVVVSRLYQRQLVSADGTPAGLARALYLKSLIITPGAAKEVRIFGLADWLLAGYRDEWSRALARVRAERSGALRVSVVSTVAVAAGQALVFVPLAADLTAGALTPGRFTAFAVAAVGCGGFLLASPDLLHIAVGGETVRAVRELERSSGPTTAGTARRPVPRAGAIVFDGVGFRYPGSPDWVLRGLDLTIEPGTSTAVVGVNGAGKTTLVKLLCGFYRPTEGRILVGGVDLRDLDPVRWQRHCAALFQDWIRWSLPLRDNVLLGAPGHPAEQHELDEVAKTSGLDQVVDELPAGWDTVLSREFDGVDLSGGQWQRVGLARALWATRAGAGVLLLDEPTSALDVRGETELYDLLLAAAPGRTVVLISHRFATVRRADQILVLAGGRVVERGDHRSLMDAGGEYAAMFTAQARRFREEDQA</sequence>
<keyword evidence="10" id="KW-1185">Reference proteome</keyword>
<evidence type="ECO:0000313" key="9">
    <source>
        <dbReference type="EMBL" id="MFI7266147.1"/>
    </source>
</evidence>
<accession>A0ABW7ZV93</accession>
<dbReference type="Proteomes" id="UP001612812">
    <property type="component" value="Unassembled WGS sequence"/>
</dbReference>
<dbReference type="InterPro" id="IPR027417">
    <property type="entry name" value="P-loop_NTPase"/>
</dbReference>
<feature type="transmembrane region" description="Helical" evidence="7">
    <location>
        <begin position="299"/>
        <end position="320"/>
    </location>
</feature>
<comment type="subcellular location">
    <subcellularLocation>
        <location evidence="1">Cell membrane</location>
        <topology evidence="1">Multi-pass membrane protein</topology>
    </subcellularLocation>
</comment>
<keyword evidence="2 7" id="KW-0812">Transmembrane</keyword>
<keyword evidence="3" id="KW-0547">Nucleotide-binding</keyword>
<evidence type="ECO:0000259" key="8">
    <source>
        <dbReference type="PROSITE" id="PS50893"/>
    </source>
</evidence>
<keyword evidence="4 9" id="KW-0067">ATP-binding</keyword>
<feature type="domain" description="ABC transporter" evidence="8">
    <location>
        <begin position="357"/>
        <end position="599"/>
    </location>
</feature>
<dbReference type="InterPro" id="IPR017871">
    <property type="entry name" value="ABC_transporter-like_CS"/>
</dbReference>
<evidence type="ECO:0000256" key="3">
    <source>
        <dbReference type="ARBA" id="ARBA00022741"/>
    </source>
</evidence>
<feature type="transmembrane region" description="Helical" evidence="7">
    <location>
        <begin position="152"/>
        <end position="172"/>
    </location>
</feature>
<dbReference type="InterPro" id="IPR003593">
    <property type="entry name" value="AAA+_ATPase"/>
</dbReference>
<evidence type="ECO:0000256" key="6">
    <source>
        <dbReference type="ARBA" id="ARBA00023136"/>
    </source>
</evidence>
<feature type="transmembrane region" description="Helical" evidence="7">
    <location>
        <begin position="76"/>
        <end position="100"/>
    </location>
</feature>
<dbReference type="RefSeq" id="WP_396769729.1">
    <property type="nucleotide sequence ID" value="NZ_JBITLA010000006.1"/>
</dbReference>
<evidence type="ECO:0000256" key="2">
    <source>
        <dbReference type="ARBA" id="ARBA00022692"/>
    </source>
</evidence>
<organism evidence="9 10">
    <name type="scientific">Micromonospora maritima</name>
    <dbReference type="NCBI Taxonomy" id="986711"/>
    <lineage>
        <taxon>Bacteria</taxon>
        <taxon>Bacillati</taxon>
        <taxon>Actinomycetota</taxon>
        <taxon>Actinomycetes</taxon>
        <taxon>Micromonosporales</taxon>
        <taxon>Micromonosporaceae</taxon>
        <taxon>Micromonospora</taxon>
    </lineage>
</organism>
<proteinExistence type="predicted"/>
<feature type="transmembrane region" description="Helical" evidence="7">
    <location>
        <begin position="263"/>
        <end position="287"/>
    </location>
</feature>
<dbReference type="InterPro" id="IPR003439">
    <property type="entry name" value="ABC_transporter-like_ATP-bd"/>
</dbReference>
<reference evidence="9 10" key="1">
    <citation type="submission" date="2024-10" db="EMBL/GenBank/DDBJ databases">
        <title>The Natural Products Discovery Center: Release of the First 8490 Sequenced Strains for Exploring Actinobacteria Biosynthetic Diversity.</title>
        <authorList>
            <person name="Kalkreuter E."/>
            <person name="Kautsar S.A."/>
            <person name="Yang D."/>
            <person name="Bader C.D."/>
            <person name="Teijaro C.N."/>
            <person name="Fluegel L."/>
            <person name="Davis C.M."/>
            <person name="Simpson J.R."/>
            <person name="Lauterbach L."/>
            <person name="Steele A.D."/>
            <person name="Gui C."/>
            <person name="Meng S."/>
            <person name="Li G."/>
            <person name="Viehrig K."/>
            <person name="Ye F."/>
            <person name="Su P."/>
            <person name="Kiefer A.F."/>
            <person name="Nichols A."/>
            <person name="Cepeda A.J."/>
            <person name="Yan W."/>
            <person name="Fan B."/>
            <person name="Jiang Y."/>
            <person name="Adhikari A."/>
            <person name="Zheng C.-J."/>
            <person name="Schuster L."/>
            <person name="Cowan T.M."/>
            <person name="Smanski M.J."/>
            <person name="Chevrette M.G."/>
            <person name="De Carvalho L.P.S."/>
            <person name="Shen B."/>
        </authorList>
    </citation>
    <scope>NUCLEOTIDE SEQUENCE [LARGE SCALE GENOMIC DNA]</scope>
    <source>
        <strain evidence="9 10">NPDC049845</strain>
    </source>
</reference>
<name>A0ABW7ZV93_9ACTN</name>
<dbReference type="InterPro" id="IPR036640">
    <property type="entry name" value="ABC1_TM_sf"/>
</dbReference>
<keyword evidence="6 7" id="KW-0472">Membrane</keyword>
<dbReference type="Pfam" id="PF00005">
    <property type="entry name" value="ABC_tran"/>
    <property type="match status" value="1"/>
</dbReference>
<dbReference type="Gene3D" id="1.20.1560.10">
    <property type="entry name" value="ABC transporter type 1, transmembrane domain"/>
    <property type="match status" value="1"/>
</dbReference>
<feature type="transmembrane region" description="Helical" evidence="7">
    <location>
        <begin position="178"/>
        <end position="199"/>
    </location>
</feature>
<dbReference type="Gene3D" id="3.40.50.300">
    <property type="entry name" value="P-loop containing nucleotide triphosphate hydrolases"/>
    <property type="match status" value="1"/>
</dbReference>
<evidence type="ECO:0000256" key="1">
    <source>
        <dbReference type="ARBA" id="ARBA00004651"/>
    </source>
</evidence>
<gene>
    <name evidence="9" type="ORF">ACIBP4_28065</name>
</gene>
<dbReference type="SUPFAM" id="SSF90123">
    <property type="entry name" value="ABC transporter transmembrane region"/>
    <property type="match status" value="1"/>
</dbReference>